<keyword evidence="1 2" id="KW-0732">Signal</keyword>
<proteinExistence type="predicted"/>
<gene>
    <name evidence="3" type="ORF">D5F11_003720</name>
</gene>
<dbReference type="GO" id="GO:0055085">
    <property type="term" value="P:transmembrane transport"/>
    <property type="evidence" value="ECO:0007669"/>
    <property type="project" value="InterPro"/>
</dbReference>
<dbReference type="RefSeq" id="WP_120114645.1">
    <property type="nucleotide sequence ID" value="NZ_QYTW02000002.1"/>
</dbReference>
<dbReference type="PROSITE" id="PS51257">
    <property type="entry name" value="PROKAR_LIPOPROTEIN"/>
    <property type="match status" value="1"/>
</dbReference>
<evidence type="ECO:0000256" key="2">
    <source>
        <dbReference type="SAM" id="SignalP"/>
    </source>
</evidence>
<protein>
    <submittedName>
        <fullName evidence="3">TRAP transporter substrate-binding protein</fullName>
    </submittedName>
</protein>
<comment type="caution">
    <text evidence="3">The sequence shown here is derived from an EMBL/GenBank/DDBJ whole genome shotgun (WGS) entry which is preliminary data.</text>
</comment>
<dbReference type="Pfam" id="PF03480">
    <property type="entry name" value="DctP"/>
    <property type="match status" value="1"/>
</dbReference>
<accession>A0A429XCH4</accession>
<evidence type="ECO:0000256" key="1">
    <source>
        <dbReference type="ARBA" id="ARBA00022729"/>
    </source>
</evidence>
<dbReference type="InterPro" id="IPR018389">
    <property type="entry name" value="DctP_fam"/>
</dbReference>
<reference evidence="3 4" key="1">
    <citation type="submission" date="2018-12" db="EMBL/GenBank/DDBJ databases">
        <authorList>
            <person name="Sun L."/>
            <person name="Chen Z."/>
        </authorList>
    </citation>
    <scope>NUCLEOTIDE SEQUENCE [LARGE SCALE GENOMIC DNA]</scope>
    <source>
        <strain evidence="3 4">LMG 29736</strain>
    </source>
</reference>
<dbReference type="AlphaFoldDB" id="A0A429XCH4"/>
<dbReference type="CDD" id="cd13665">
    <property type="entry name" value="PBP2_TRAP_Dctp3_4"/>
    <property type="match status" value="1"/>
</dbReference>
<dbReference type="Gene3D" id="3.40.190.170">
    <property type="entry name" value="Bacterial extracellular solute-binding protein, family 7"/>
    <property type="match status" value="1"/>
</dbReference>
<name>A0A429XCH4_SIMTE</name>
<sequence length="350" mass="38965">MRFVKKRKFLALFVCCSMMFLLTACATKETAGDPSGSKKNVTLSYAFFAPDNTFPAVQMKKWAEELESRTDGQVKVEMFFGGTLLEASNMFDGVANGTADIGLTATTYEPKRFPLLEISDLPSGYPNSEVASQVVHDLIKEYPPEALKEFKIITAFATEPSYIQSKEAISSLKDLSGKQLRISGGLTPVMEKLGAAPVGMSQNEAPEALQTGVIEGNISSREVLKDLKLAESVKHVTDYPLTITSFVAVMNKDKWEALPEDVQEVIEELSSEMSEFTGKYLDKHVQEAMQWSEEEEGLSVVSLTEEEKKKWDELLATMQKEAVEKAEAKGLPAKEYQEKLYELIEEYTDK</sequence>
<organism evidence="3 4">
    <name type="scientific">Siminovitchia terrae</name>
    <name type="common">Bacillus terrae</name>
    <dbReference type="NCBI Taxonomy" id="1914933"/>
    <lineage>
        <taxon>Bacteria</taxon>
        <taxon>Bacillati</taxon>
        <taxon>Bacillota</taxon>
        <taxon>Bacilli</taxon>
        <taxon>Bacillales</taxon>
        <taxon>Bacillaceae</taxon>
        <taxon>Siminovitchia</taxon>
    </lineage>
</organism>
<dbReference type="NCBIfam" id="NF037995">
    <property type="entry name" value="TRAP_S1"/>
    <property type="match status" value="1"/>
</dbReference>
<dbReference type="InterPro" id="IPR038404">
    <property type="entry name" value="TRAP_DctP_sf"/>
</dbReference>
<dbReference type="Proteomes" id="UP000287296">
    <property type="component" value="Unassembled WGS sequence"/>
</dbReference>
<feature type="chain" id="PRO_5019522393" evidence="2">
    <location>
        <begin position="27"/>
        <end position="350"/>
    </location>
</feature>
<dbReference type="SUPFAM" id="SSF53850">
    <property type="entry name" value="Periplasmic binding protein-like II"/>
    <property type="match status" value="1"/>
</dbReference>
<dbReference type="OrthoDB" id="1646at2"/>
<dbReference type="EMBL" id="QYTW02000002">
    <property type="protein sequence ID" value="RST61167.1"/>
    <property type="molecule type" value="Genomic_DNA"/>
</dbReference>
<feature type="signal peptide" evidence="2">
    <location>
        <begin position="1"/>
        <end position="26"/>
    </location>
</feature>
<dbReference type="PANTHER" id="PTHR33376">
    <property type="match status" value="1"/>
</dbReference>
<evidence type="ECO:0000313" key="3">
    <source>
        <dbReference type="EMBL" id="RST61167.1"/>
    </source>
</evidence>
<evidence type="ECO:0000313" key="4">
    <source>
        <dbReference type="Proteomes" id="UP000287296"/>
    </source>
</evidence>
<dbReference type="PANTHER" id="PTHR33376:SF15">
    <property type="entry name" value="BLL6794 PROTEIN"/>
    <property type="match status" value="1"/>
</dbReference>